<proteinExistence type="predicted"/>
<comment type="caution">
    <text evidence="2">The sequence shown here is derived from an EMBL/GenBank/DDBJ whole genome shotgun (WGS) entry which is preliminary data.</text>
</comment>
<keyword evidence="3" id="KW-1185">Reference proteome</keyword>
<organism evidence="2 3">
    <name type="scientific">Cirrhinus molitorella</name>
    <name type="common">mud carp</name>
    <dbReference type="NCBI Taxonomy" id="172907"/>
    <lineage>
        <taxon>Eukaryota</taxon>
        <taxon>Metazoa</taxon>
        <taxon>Chordata</taxon>
        <taxon>Craniata</taxon>
        <taxon>Vertebrata</taxon>
        <taxon>Euteleostomi</taxon>
        <taxon>Actinopterygii</taxon>
        <taxon>Neopterygii</taxon>
        <taxon>Teleostei</taxon>
        <taxon>Ostariophysi</taxon>
        <taxon>Cypriniformes</taxon>
        <taxon>Cyprinidae</taxon>
        <taxon>Labeoninae</taxon>
        <taxon>Labeonini</taxon>
        <taxon>Cirrhinus</taxon>
    </lineage>
</organism>
<evidence type="ECO:0000313" key="3">
    <source>
        <dbReference type="Proteomes" id="UP001558613"/>
    </source>
</evidence>
<accession>A0ABR3L7M1</accession>
<evidence type="ECO:0000256" key="1">
    <source>
        <dbReference type="SAM" id="MobiDB-lite"/>
    </source>
</evidence>
<feature type="region of interest" description="Disordered" evidence="1">
    <location>
        <begin position="1"/>
        <end position="49"/>
    </location>
</feature>
<protein>
    <submittedName>
        <fullName evidence="2">Uncharacterized protein</fullName>
    </submittedName>
</protein>
<dbReference type="Proteomes" id="UP001558613">
    <property type="component" value="Unassembled WGS sequence"/>
</dbReference>
<reference evidence="2 3" key="1">
    <citation type="submission" date="2023-09" db="EMBL/GenBank/DDBJ databases">
        <authorList>
            <person name="Wang M."/>
        </authorList>
    </citation>
    <scope>NUCLEOTIDE SEQUENCE [LARGE SCALE GENOMIC DNA]</scope>
    <source>
        <strain evidence="2">GT-2023</strain>
        <tissue evidence="2">Liver</tissue>
    </source>
</reference>
<gene>
    <name evidence="2" type="ORF">QQF64_021643</name>
</gene>
<sequence length="80" mass="9084">MLESHRLTRHLTQHLRLPQRATDSCSSQLKHRGAAVSPTAPQNQRCASPFALQDRRARSLKILRSPSHTGPLPRHPFKLM</sequence>
<name>A0ABR3L7M1_9TELE</name>
<feature type="region of interest" description="Disordered" evidence="1">
    <location>
        <begin position="61"/>
        <end position="80"/>
    </location>
</feature>
<dbReference type="EMBL" id="JAYMGO010000024">
    <property type="protein sequence ID" value="KAL1248325.1"/>
    <property type="molecule type" value="Genomic_DNA"/>
</dbReference>
<evidence type="ECO:0000313" key="2">
    <source>
        <dbReference type="EMBL" id="KAL1248325.1"/>
    </source>
</evidence>